<organism evidence="2 3">
    <name type="scientific">Eragrostis curvula</name>
    <name type="common">weeping love grass</name>
    <dbReference type="NCBI Taxonomy" id="38414"/>
    <lineage>
        <taxon>Eukaryota</taxon>
        <taxon>Viridiplantae</taxon>
        <taxon>Streptophyta</taxon>
        <taxon>Embryophyta</taxon>
        <taxon>Tracheophyta</taxon>
        <taxon>Spermatophyta</taxon>
        <taxon>Magnoliopsida</taxon>
        <taxon>Liliopsida</taxon>
        <taxon>Poales</taxon>
        <taxon>Poaceae</taxon>
        <taxon>PACMAD clade</taxon>
        <taxon>Chloridoideae</taxon>
        <taxon>Eragrostideae</taxon>
        <taxon>Eragrostidinae</taxon>
        <taxon>Eragrostis</taxon>
    </lineage>
</organism>
<dbReference type="AlphaFoldDB" id="A0A5J9VZT7"/>
<evidence type="ECO:0000259" key="1">
    <source>
        <dbReference type="Pfam" id="PF00561"/>
    </source>
</evidence>
<evidence type="ECO:0000313" key="3">
    <source>
        <dbReference type="Proteomes" id="UP000324897"/>
    </source>
</evidence>
<feature type="domain" description="AB hydrolase-1" evidence="1">
    <location>
        <begin position="68"/>
        <end position="300"/>
    </location>
</feature>
<dbReference type="PANTHER" id="PTHR43139:SF29">
    <property type="entry name" value="AB HYDROLASE-1 DOMAIN-CONTAINING PROTEIN"/>
    <property type="match status" value="1"/>
</dbReference>
<dbReference type="InterPro" id="IPR000073">
    <property type="entry name" value="AB_hydrolase_1"/>
</dbReference>
<gene>
    <name evidence="2" type="ORF">EJB05_14702</name>
</gene>
<dbReference type="InterPro" id="IPR029058">
    <property type="entry name" value="AB_hydrolase_fold"/>
</dbReference>
<dbReference type="Gramene" id="TVU41203">
    <property type="protein sequence ID" value="TVU41203"/>
    <property type="gene ID" value="EJB05_14702"/>
</dbReference>
<accession>A0A5J9VZT7</accession>
<reference evidence="2 3" key="1">
    <citation type="journal article" date="2019" name="Sci. Rep.">
        <title>A high-quality genome of Eragrostis curvula grass provides insights into Poaceae evolution and supports new strategies to enhance forage quality.</title>
        <authorList>
            <person name="Carballo J."/>
            <person name="Santos B.A.C.M."/>
            <person name="Zappacosta D."/>
            <person name="Garbus I."/>
            <person name="Selva J.P."/>
            <person name="Gallo C.A."/>
            <person name="Diaz A."/>
            <person name="Albertini E."/>
            <person name="Caccamo M."/>
            <person name="Echenique V."/>
        </authorList>
    </citation>
    <scope>NUCLEOTIDE SEQUENCE [LARGE SCALE GENOMIC DNA]</scope>
    <source>
        <strain evidence="3">cv. Victoria</strain>
        <tissue evidence="2">Leaf</tissue>
    </source>
</reference>
<dbReference type="InterPro" id="IPR052370">
    <property type="entry name" value="Meta-cleavage_hydrolase"/>
</dbReference>
<protein>
    <recommendedName>
        <fullName evidence="1">AB hydrolase-1 domain-containing protein</fullName>
    </recommendedName>
</protein>
<proteinExistence type="predicted"/>
<dbReference type="PANTHER" id="PTHR43139">
    <property type="entry name" value="SI:DKEY-122A22.2"/>
    <property type="match status" value="1"/>
</dbReference>
<dbReference type="OrthoDB" id="596083at2759"/>
<name>A0A5J9VZT7_9POAL</name>
<dbReference type="EMBL" id="RWGY01000007">
    <property type="protein sequence ID" value="TVU41203.1"/>
    <property type="molecule type" value="Genomic_DNA"/>
</dbReference>
<comment type="caution">
    <text evidence="2">The sequence shown here is derived from an EMBL/GenBank/DDBJ whole genome shotgun (WGS) entry which is preliminary data.</text>
</comment>
<keyword evidence="3" id="KW-1185">Reference proteome</keyword>
<dbReference type="SUPFAM" id="SSF53474">
    <property type="entry name" value="alpha/beta-Hydrolases"/>
    <property type="match status" value="1"/>
</dbReference>
<dbReference type="Pfam" id="PF00561">
    <property type="entry name" value="Abhydrolase_1"/>
    <property type="match status" value="1"/>
</dbReference>
<dbReference type="Gene3D" id="3.40.50.1820">
    <property type="entry name" value="alpha/beta hydrolase"/>
    <property type="match status" value="1"/>
</dbReference>
<dbReference type="Proteomes" id="UP000324897">
    <property type="component" value="Chromosome 4"/>
</dbReference>
<evidence type="ECO:0000313" key="2">
    <source>
        <dbReference type="EMBL" id="TVU41203.1"/>
    </source>
</evidence>
<sequence length="331" mass="36538">MVNWVQVANKQVVHRLAKRAGLRRHAVKVDDAGTVMTIWVPKHKLPAADEEQRRKKKNVQRGCSRLSVVLLHGFAGDGILTWALQVGALAKHYDVYVPDLLFFGGLTSPAPGRSPGFQSECVVAALRRLGVERCAVVGFSYGGFVAFRMAEAHPGLVHSVVATGSLAAMTASTSDAILRRFGAVSWANGIRIPDNAAGVRRLFAVGTHGKWWLPDRILKDYLDSFIFNRKDREELLQGMVIGDKDAATIPSFRHDILLLWGEGDKIFNMELAKGLKEQLGEKATLRSISKAGHLAQLERPRVFNRCLREFLQRGEVAGVYHDNDVGDVKVV</sequence>